<dbReference type="SUPFAM" id="SSF103032">
    <property type="entry name" value="Hypothetical protein YwqG"/>
    <property type="match status" value="1"/>
</dbReference>
<protein>
    <recommendedName>
        <fullName evidence="3">DUF1963 domain-containing protein</fullName>
    </recommendedName>
</protein>
<dbReference type="AlphaFoldDB" id="A0A5B9VWJ1"/>
<accession>A0A5B9VWJ1</accession>
<dbReference type="InterPro" id="IPR035948">
    <property type="entry name" value="YwqG-like_sf"/>
</dbReference>
<evidence type="ECO:0000313" key="2">
    <source>
        <dbReference type="Proteomes" id="UP000324233"/>
    </source>
</evidence>
<dbReference type="KEGG" id="agv:OJF2_06140"/>
<evidence type="ECO:0008006" key="3">
    <source>
        <dbReference type="Google" id="ProtNLM"/>
    </source>
</evidence>
<dbReference type="RefSeq" id="WP_148591114.1">
    <property type="nucleotide sequence ID" value="NZ_CP042997.1"/>
</dbReference>
<dbReference type="EMBL" id="CP042997">
    <property type="protein sequence ID" value="QEH32145.1"/>
    <property type="molecule type" value="Genomic_DNA"/>
</dbReference>
<reference evidence="1 2" key="1">
    <citation type="submission" date="2019-08" db="EMBL/GenBank/DDBJ databases">
        <title>Deep-cultivation of Planctomycetes and their phenomic and genomic characterization uncovers novel biology.</title>
        <authorList>
            <person name="Wiegand S."/>
            <person name="Jogler M."/>
            <person name="Boedeker C."/>
            <person name="Pinto D."/>
            <person name="Vollmers J."/>
            <person name="Rivas-Marin E."/>
            <person name="Kohn T."/>
            <person name="Peeters S.H."/>
            <person name="Heuer A."/>
            <person name="Rast P."/>
            <person name="Oberbeckmann S."/>
            <person name="Bunk B."/>
            <person name="Jeske O."/>
            <person name="Meyerdierks A."/>
            <person name="Storesund J.E."/>
            <person name="Kallscheuer N."/>
            <person name="Luecker S."/>
            <person name="Lage O.M."/>
            <person name="Pohl T."/>
            <person name="Merkel B.J."/>
            <person name="Hornburger P."/>
            <person name="Mueller R.-W."/>
            <person name="Bruemmer F."/>
            <person name="Labrenz M."/>
            <person name="Spormann A.M."/>
            <person name="Op den Camp H."/>
            <person name="Overmann J."/>
            <person name="Amann R."/>
            <person name="Jetten M.S.M."/>
            <person name="Mascher T."/>
            <person name="Medema M.H."/>
            <person name="Devos D.P."/>
            <person name="Kaster A.-K."/>
            <person name="Ovreas L."/>
            <person name="Rohde M."/>
            <person name="Galperin M.Y."/>
            <person name="Jogler C."/>
        </authorList>
    </citation>
    <scope>NUCLEOTIDE SEQUENCE [LARGE SCALE GENOMIC DNA]</scope>
    <source>
        <strain evidence="1 2">OJF2</strain>
    </source>
</reference>
<dbReference type="OrthoDB" id="278178at2"/>
<evidence type="ECO:0000313" key="1">
    <source>
        <dbReference type="EMBL" id="QEH32145.1"/>
    </source>
</evidence>
<sequence>MSDDAASAGPLVRGLDLVREIAELARKHDRFLWGEPETGDEDGPAELTERDLAEVRAALEGFQESLRMAWESDRRPLRAWRRGSGGPPERLVPLEHAGSAWPPPCRADEAVQLLLDFDAKLRALVPAVDDDEPFDVDDFLEGWDTDAEAVAKAAPDPEDLARLKAEVLEEFRAAPEGPPAGPASPPAPGVDPEAAGAAVLGLLEAIAGLLELARGAGLAAEPSSVLLAKGRLRAAFPAAIDAPVMAARLLHRNRGGVRMKWYKGMATSCSDAVLDVGADLMDRLFDATAAEGEDGPGGWRQDLSEWKETVEWMGEQLDEVPPGFGDLADRVRDEHGRSGSIELPLAYTYVFEDQDEPVVVNRRAESIALLDQFRIPTEAAPGAKLMAGESAVEQIFYVPGEAPHRFLTKIGGLPYRLAHEAWPAGRDGRPLTFVAQFCVPAAYDLFPDGLYEEVLLIFARSESDLLSVNPYQDGLHFEWWPLGASPAKLVQAGDVPKTGWRIKPYFGVHLRTGDLHLVGPSPHVKIGGWPDFLQGGPRRGYYGGEFLLQLGRPGPVPPGLDRWAHQADPAAKGREITIGDDGYLYLFMRADQTIDAYPECY</sequence>
<dbReference type="Proteomes" id="UP000324233">
    <property type="component" value="Chromosome"/>
</dbReference>
<proteinExistence type="predicted"/>
<dbReference type="Gene3D" id="2.30.320.10">
    <property type="entry name" value="YwqG-like"/>
    <property type="match status" value="1"/>
</dbReference>
<gene>
    <name evidence="1" type="ORF">OJF2_06140</name>
</gene>
<keyword evidence="2" id="KW-1185">Reference proteome</keyword>
<name>A0A5B9VWJ1_9BACT</name>
<organism evidence="1 2">
    <name type="scientific">Aquisphaera giovannonii</name>
    <dbReference type="NCBI Taxonomy" id="406548"/>
    <lineage>
        <taxon>Bacteria</taxon>
        <taxon>Pseudomonadati</taxon>
        <taxon>Planctomycetota</taxon>
        <taxon>Planctomycetia</taxon>
        <taxon>Isosphaerales</taxon>
        <taxon>Isosphaeraceae</taxon>
        <taxon>Aquisphaera</taxon>
    </lineage>
</organism>